<reference evidence="2" key="1">
    <citation type="submission" date="2021-03" db="EMBL/GenBank/DDBJ databases">
        <authorList>
            <person name="Tagirdzhanova G."/>
        </authorList>
    </citation>
    <scope>NUCLEOTIDE SEQUENCE</scope>
</reference>
<feature type="compositionally biased region" description="Polar residues" evidence="1">
    <location>
        <begin position="156"/>
        <end position="165"/>
    </location>
</feature>
<feature type="region of interest" description="Disordered" evidence="1">
    <location>
        <begin position="48"/>
        <end position="165"/>
    </location>
</feature>
<feature type="compositionally biased region" description="Polar residues" evidence="1">
    <location>
        <begin position="78"/>
        <end position="133"/>
    </location>
</feature>
<dbReference type="OrthoDB" id="5408734at2759"/>
<accession>A0A8H3G4R8</accession>
<proteinExistence type="predicted"/>
<organism evidence="2 3">
    <name type="scientific">Imshaugia aleurites</name>
    <dbReference type="NCBI Taxonomy" id="172621"/>
    <lineage>
        <taxon>Eukaryota</taxon>
        <taxon>Fungi</taxon>
        <taxon>Dikarya</taxon>
        <taxon>Ascomycota</taxon>
        <taxon>Pezizomycotina</taxon>
        <taxon>Lecanoromycetes</taxon>
        <taxon>OSLEUM clade</taxon>
        <taxon>Lecanoromycetidae</taxon>
        <taxon>Lecanorales</taxon>
        <taxon>Lecanorineae</taxon>
        <taxon>Parmeliaceae</taxon>
        <taxon>Imshaugia</taxon>
    </lineage>
</organism>
<dbReference type="AlphaFoldDB" id="A0A8H3G4R8"/>
<evidence type="ECO:0000313" key="2">
    <source>
        <dbReference type="EMBL" id="CAF9936558.1"/>
    </source>
</evidence>
<evidence type="ECO:0000313" key="3">
    <source>
        <dbReference type="Proteomes" id="UP000664534"/>
    </source>
</evidence>
<dbReference type="Proteomes" id="UP000664534">
    <property type="component" value="Unassembled WGS sequence"/>
</dbReference>
<protein>
    <submittedName>
        <fullName evidence="2">Uncharacterized protein</fullName>
    </submittedName>
</protein>
<feature type="compositionally biased region" description="Basic and acidic residues" evidence="1">
    <location>
        <begin position="63"/>
        <end position="77"/>
    </location>
</feature>
<dbReference type="EMBL" id="CAJPDT010000092">
    <property type="protein sequence ID" value="CAF9936558.1"/>
    <property type="molecule type" value="Genomic_DNA"/>
</dbReference>
<comment type="caution">
    <text evidence="2">The sequence shown here is derived from an EMBL/GenBank/DDBJ whole genome shotgun (WGS) entry which is preliminary data.</text>
</comment>
<gene>
    <name evidence="2" type="ORF">IMSHALPRED_010798</name>
</gene>
<sequence>MANDNEDWRPSGRPTSMIARSFSADLNDAFAMDSSLDGLVQSVQLKKQAVDSQTQELQALEAQLRDTEERLKERQSRDPSSAGRNNGANSLNRRQALGNTFSGQENGRLEYSTTSPRATQAPTSQSVSASTMSHWRPAQETAPETGGGKAPFTRPDGQQNSRYVK</sequence>
<name>A0A8H3G4R8_9LECA</name>
<evidence type="ECO:0000256" key="1">
    <source>
        <dbReference type="SAM" id="MobiDB-lite"/>
    </source>
</evidence>
<keyword evidence="3" id="KW-1185">Reference proteome</keyword>